<accession>A0A0H3ADG4</accession>
<dbReference type="Proteomes" id="UP000000249">
    <property type="component" value="Chromosome 2"/>
</dbReference>
<dbReference type="RefSeq" id="WP_001252562.1">
    <property type="nucleotide sequence ID" value="NC_009456.1"/>
</dbReference>
<gene>
    <name evidence="1" type="ordered locus">VC0395_1042</name>
</gene>
<name>A0A0H3ADG4_VIBC3</name>
<dbReference type="PATRIC" id="fig|345073.21.peg.2983"/>
<protein>
    <submittedName>
        <fullName evidence="1">Uncharacterized protein</fullName>
    </submittedName>
</protein>
<dbReference type="EMBL" id="CP000626">
    <property type="protein sequence ID" value="ABQ18402.1"/>
    <property type="molecule type" value="Genomic_DNA"/>
</dbReference>
<dbReference type="InterPro" id="IPR054184">
    <property type="entry name" value="DUF6890"/>
</dbReference>
<dbReference type="KEGG" id="vco:VC0395_1042"/>
<evidence type="ECO:0000313" key="1">
    <source>
        <dbReference type="EMBL" id="ABQ18402.1"/>
    </source>
</evidence>
<proteinExistence type="predicted"/>
<evidence type="ECO:0000313" key="2">
    <source>
        <dbReference type="Proteomes" id="UP000000249"/>
    </source>
</evidence>
<dbReference type="KEGG" id="vcr:VC395_A0226"/>
<dbReference type="AlphaFoldDB" id="A0A0H3ADG4"/>
<organism evidence="1 2">
    <name type="scientific">Vibrio cholerae serotype O1 (strain ATCC 39541 / Classical Ogawa 395 / O395)</name>
    <dbReference type="NCBI Taxonomy" id="345073"/>
    <lineage>
        <taxon>Bacteria</taxon>
        <taxon>Pseudomonadati</taxon>
        <taxon>Pseudomonadota</taxon>
        <taxon>Gammaproteobacteria</taxon>
        <taxon>Vibrionales</taxon>
        <taxon>Vibrionaceae</taxon>
        <taxon>Vibrio</taxon>
    </lineage>
</organism>
<sequence length="44" mass="5349">MRRHYLPNEDDDPQNLARALWLDKLEKERTEYAVMSAISKLFKR</sequence>
<dbReference type="Pfam" id="PF21830">
    <property type="entry name" value="DUF6890"/>
    <property type="match status" value="1"/>
</dbReference>
<reference evidence="1 2" key="1">
    <citation type="submission" date="2007-03" db="EMBL/GenBank/DDBJ databases">
        <authorList>
            <person name="Heidelberg J."/>
        </authorList>
    </citation>
    <scope>NUCLEOTIDE SEQUENCE [LARGE SCALE GENOMIC DNA]</scope>
    <source>
        <strain evidence="2">ATCC 39541 / Classical Ogawa 395 / O395</strain>
    </source>
</reference>